<dbReference type="GO" id="GO:0005737">
    <property type="term" value="C:cytoplasm"/>
    <property type="evidence" value="ECO:0007669"/>
    <property type="project" value="TreeGrafter"/>
</dbReference>
<gene>
    <name evidence="2" type="ORF">A3K90_06225</name>
</gene>
<dbReference type="GO" id="GO:0003924">
    <property type="term" value="F:GTPase activity"/>
    <property type="evidence" value="ECO:0007669"/>
    <property type="project" value="InterPro"/>
</dbReference>
<dbReference type="NCBIfam" id="TIGR00750">
    <property type="entry name" value="lao"/>
    <property type="match status" value="1"/>
</dbReference>
<dbReference type="Gene3D" id="1.10.287.130">
    <property type="match status" value="1"/>
</dbReference>
<reference evidence="2 3" key="1">
    <citation type="submission" date="2016-03" db="EMBL/GenBank/DDBJ databases">
        <title>Speciation and ecological success in dimly lit waters: horizontal gene transfer in a green sulfur bacteria bloom unveiled by metagenomic assembly.</title>
        <authorList>
            <person name="Llorens-Mares T."/>
            <person name="Liu Z."/>
            <person name="Allen L.Z."/>
            <person name="Rusch D.B."/>
            <person name="Craig M.T."/>
            <person name="Dupont C.L."/>
            <person name="Bryant D.A."/>
            <person name="Casamayor E.O."/>
        </authorList>
    </citation>
    <scope>NUCLEOTIDE SEQUENCE [LARGE SCALE GENOMIC DNA]</scope>
    <source>
        <strain evidence="2">CIII</strain>
    </source>
</reference>
<comment type="similarity">
    <text evidence="1">Belongs to the SIMIBI class G3E GTPase family. ArgK/MeaB subfamily.</text>
</comment>
<dbReference type="AlphaFoldDB" id="A0A165M4L7"/>
<dbReference type="PANTHER" id="PTHR23408">
    <property type="entry name" value="METHYLMALONYL-COA MUTASE"/>
    <property type="match status" value="1"/>
</dbReference>
<keyword evidence="2" id="KW-0808">Transferase</keyword>
<keyword evidence="2" id="KW-0418">Kinase</keyword>
<name>A0A165M4L7_PELLU</name>
<evidence type="ECO:0000313" key="3">
    <source>
        <dbReference type="Proteomes" id="UP000076481"/>
    </source>
</evidence>
<dbReference type="GO" id="GO:0016301">
    <property type="term" value="F:kinase activity"/>
    <property type="evidence" value="ECO:0007669"/>
    <property type="project" value="UniProtKB-KW"/>
</dbReference>
<dbReference type="PANTHER" id="PTHR23408:SF3">
    <property type="entry name" value="METHYLMALONIC ACIDURIA TYPE A PROTEIN, MITOCHONDRIAL"/>
    <property type="match status" value="1"/>
</dbReference>
<proteinExistence type="inferred from homology"/>
<protein>
    <submittedName>
        <fullName evidence="2">ATPase/protein kinase</fullName>
    </submittedName>
</protein>
<evidence type="ECO:0000256" key="1">
    <source>
        <dbReference type="ARBA" id="ARBA00009625"/>
    </source>
</evidence>
<dbReference type="SUPFAM" id="SSF52540">
    <property type="entry name" value="P-loop containing nucleoside triphosphate hydrolases"/>
    <property type="match status" value="1"/>
</dbReference>
<accession>A0A165M4L7</accession>
<dbReference type="RefSeq" id="WP_303681107.1">
    <property type="nucleotide sequence ID" value="NZ_LVWG01000018.1"/>
</dbReference>
<dbReference type="NCBIfam" id="NF006958">
    <property type="entry name" value="PRK09435.1"/>
    <property type="match status" value="1"/>
</dbReference>
<sequence length="337" mass="36069">MSRQGSAGTGGPLDAESIARGVIDGNRQMLARAITLVESENPLHAESARRILEQCITEGRHAMRIAVTGSPGAGKSTFIESLGEEIIASGRTLAVLAVDPSSLRSRGSILGDKARMEKLAARKEAFIRPTASSGHLGGGAPKTHEAMLLLEAAGYEVIILETVGVGQSEVHADAMTDFVLLLMLPGSGDELQGIKRGIMEIADAVGVTKADGERMELAKATASDFSAALGMLPEKHPGHRRKVLLTSARSGAGIKETWEEITGFFDLLQKSGELELRQLQQRSSLLRDLVEWGLRKAYRSDPAIQQRKAEIEAEVAAGRLSPFEGADLLVEAFTLRR</sequence>
<dbReference type="Proteomes" id="UP000076481">
    <property type="component" value="Unassembled WGS sequence"/>
</dbReference>
<comment type="caution">
    <text evidence="2">The sequence shown here is derived from an EMBL/GenBank/DDBJ whole genome shotgun (WGS) entry which is preliminary data.</text>
</comment>
<dbReference type="GO" id="GO:0005525">
    <property type="term" value="F:GTP binding"/>
    <property type="evidence" value="ECO:0007669"/>
    <property type="project" value="InterPro"/>
</dbReference>
<dbReference type="Gene3D" id="3.40.50.300">
    <property type="entry name" value="P-loop containing nucleotide triphosphate hydrolases"/>
    <property type="match status" value="1"/>
</dbReference>
<organism evidence="2 3">
    <name type="scientific">Pelodictyon luteolum</name>
    <dbReference type="NCBI Taxonomy" id="1100"/>
    <lineage>
        <taxon>Bacteria</taxon>
        <taxon>Pseudomonadati</taxon>
        <taxon>Chlorobiota</taxon>
        <taxon>Chlorobiia</taxon>
        <taxon>Chlorobiales</taxon>
        <taxon>Chlorobiaceae</taxon>
        <taxon>Chlorobium/Pelodictyon group</taxon>
        <taxon>Pelodictyon</taxon>
    </lineage>
</organism>
<dbReference type="CDD" id="cd03114">
    <property type="entry name" value="MMAA-like"/>
    <property type="match status" value="1"/>
</dbReference>
<dbReference type="EMBL" id="LVWG01000018">
    <property type="protein sequence ID" value="KZK74807.1"/>
    <property type="molecule type" value="Genomic_DNA"/>
</dbReference>
<evidence type="ECO:0000313" key="2">
    <source>
        <dbReference type="EMBL" id="KZK74807.1"/>
    </source>
</evidence>
<dbReference type="InterPro" id="IPR005129">
    <property type="entry name" value="GTPase_ArgK"/>
</dbReference>
<dbReference type="Pfam" id="PF03308">
    <property type="entry name" value="MeaB"/>
    <property type="match status" value="1"/>
</dbReference>
<dbReference type="Gene3D" id="1.20.5.170">
    <property type="match status" value="1"/>
</dbReference>
<dbReference type="InterPro" id="IPR027417">
    <property type="entry name" value="P-loop_NTPase"/>
</dbReference>